<evidence type="ECO:0000313" key="5">
    <source>
        <dbReference type="EMBL" id="MDI9241474.1"/>
    </source>
</evidence>
<dbReference type="PANTHER" id="PTHR30483">
    <property type="entry name" value="LEUCINE-SPECIFIC-BINDING PROTEIN"/>
    <property type="match status" value="1"/>
</dbReference>
<accession>A0AAP4BBL7</accession>
<feature type="domain" description="Leucine-binding protein" evidence="4">
    <location>
        <begin position="61"/>
        <end position="400"/>
    </location>
</feature>
<gene>
    <name evidence="5" type="ORF">QJ036_03150</name>
</gene>
<dbReference type="Gene3D" id="3.40.50.2300">
    <property type="match status" value="2"/>
</dbReference>
<dbReference type="InterPro" id="IPR028081">
    <property type="entry name" value="Leu-bd"/>
</dbReference>
<dbReference type="InterPro" id="IPR028082">
    <property type="entry name" value="Peripla_BP_I"/>
</dbReference>
<dbReference type="RefSeq" id="WP_283229986.1">
    <property type="nucleotide sequence ID" value="NZ_JASGBQ010000003.1"/>
</dbReference>
<keyword evidence="6" id="KW-1185">Reference proteome</keyword>
<comment type="similarity">
    <text evidence="1">Belongs to the leucine-binding protein family.</text>
</comment>
<evidence type="ECO:0000259" key="4">
    <source>
        <dbReference type="Pfam" id="PF13458"/>
    </source>
</evidence>
<feature type="region of interest" description="Disordered" evidence="3">
    <location>
        <begin position="28"/>
        <end position="60"/>
    </location>
</feature>
<evidence type="ECO:0000313" key="6">
    <source>
        <dbReference type="Proteomes" id="UP001300383"/>
    </source>
</evidence>
<organism evidence="5 6">
    <name type="scientific">Fusibacillus kribbianus</name>
    <dbReference type="NCBI Taxonomy" id="3044208"/>
    <lineage>
        <taxon>Bacteria</taxon>
        <taxon>Bacillati</taxon>
        <taxon>Bacillota</taxon>
        <taxon>Clostridia</taxon>
        <taxon>Lachnospirales</taxon>
        <taxon>Lachnospiraceae</taxon>
        <taxon>Fusibacillus</taxon>
    </lineage>
</organism>
<keyword evidence="2" id="KW-0732">Signal</keyword>
<protein>
    <submittedName>
        <fullName evidence="5">ABC transporter substrate-binding protein</fullName>
    </submittedName>
</protein>
<proteinExistence type="inferred from homology"/>
<dbReference type="EMBL" id="JASGBQ010000003">
    <property type="protein sequence ID" value="MDI9241474.1"/>
    <property type="molecule type" value="Genomic_DNA"/>
</dbReference>
<feature type="compositionally biased region" description="Basic and acidic residues" evidence="3">
    <location>
        <begin position="28"/>
        <end position="52"/>
    </location>
</feature>
<dbReference type="SUPFAM" id="SSF53822">
    <property type="entry name" value="Periplasmic binding protein-like I"/>
    <property type="match status" value="1"/>
</dbReference>
<reference evidence="5 6" key="1">
    <citation type="submission" date="2023-05" db="EMBL/GenBank/DDBJ databases">
        <title>[ruminococcus] sp. nov., isolated from a pig farm feces dump.</title>
        <authorList>
            <person name="Chang Y.-H."/>
        </authorList>
    </citation>
    <scope>NUCLEOTIDE SEQUENCE [LARGE SCALE GENOMIC DNA]</scope>
    <source>
        <strain evidence="5 6">YH-rum2234</strain>
    </source>
</reference>
<dbReference type="Pfam" id="PF13458">
    <property type="entry name" value="Peripla_BP_6"/>
    <property type="match status" value="1"/>
</dbReference>
<dbReference type="CDD" id="cd19986">
    <property type="entry name" value="PBP1_ABC_HAAT-like"/>
    <property type="match status" value="1"/>
</dbReference>
<evidence type="ECO:0000256" key="3">
    <source>
        <dbReference type="SAM" id="MobiDB-lite"/>
    </source>
</evidence>
<sequence>MKKAVALLLAVFLAVGLVGCGSGKEEAKETAAKTEAAKETQAKETEGDKEADGESEVSGDPIKIGLTTVLTGDRALEGQYASNAVKIIEEEINSAGGVLGRPIEVVIEDALGTDVGAVNAYRKLAADDDIVAIIGPDSSNDGMAQAPSALEFSILTTAQGSSPTLRDMCNNDNKWLFQLRACDETLCKALIKYAVEDLGLKSFAILHDTETSSSDQARLFTEALADYGIEPMVTVPFTTGTKDFSSQIAQVQNSGAEAIIGAAFQTEAAILVTQIRSMGIEAPILGSNAFADPVTIQLAGDATDDVYCASAWVPNTPNEKGNAFAKKYQELYGEECGKAAAQIYDHISIICEAIERAGTTDRAAVRDAMNTIDSYPGAITTYDCRTNGDCGRGGLLVRVKDQKAEIIAEITSEKVIE</sequence>
<evidence type="ECO:0000256" key="2">
    <source>
        <dbReference type="ARBA" id="ARBA00022729"/>
    </source>
</evidence>
<dbReference type="Proteomes" id="UP001300383">
    <property type="component" value="Unassembled WGS sequence"/>
</dbReference>
<dbReference type="PANTHER" id="PTHR30483:SF6">
    <property type="entry name" value="PERIPLASMIC BINDING PROTEIN OF ABC TRANSPORTER FOR NATURAL AMINO ACIDS"/>
    <property type="match status" value="1"/>
</dbReference>
<dbReference type="AlphaFoldDB" id="A0AAP4BBL7"/>
<evidence type="ECO:0000256" key="1">
    <source>
        <dbReference type="ARBA" id="ARBA00010062"/>
    </source>
</evidence>
<comment type="caution">
    <text evidence="5">The sequence shown here is derived from an EMBL/GenBank/DDBJ whole genome shotgun (WGS) entry which is preliminary data.</text>
</comment>
<dbReference type="InterPro" id="IPR051010">
    <property type="entry name" value="BCAA_transport"/>
</dbReference>
<name>A0AAP4BBL7_9FIRM</name>
<dbReference type="PROSITE" id="PS51257">
    <property type="entry name" value="PROKAR_LIPOPROTEIN"/>
    <property type="match status" value="1"/>
</dbReference>